<accession>A0A2M7FYN9</accession>
<dbReference type="PANTHER" id="PTHR21716">
    <property type="entry name" value="TRANSMEMBRANE PROTEIN"/>
    <property type="match status" value="1"/>
</dbReference>
<evidence type="ECO:0000256" key="6">
    <source>
        <dbReference type="ARBA" id="ARBA00022989"/>
    </source>
</evidence>
<evidence type="ECO:0000256" key="2">
    <source>
        <dbReference type="ARBA" id="ARBA00009773"/>
    </source>
</evidence>
<comment type="caution">
    <text evidence="9">The sequence shown here is derived from an EMBL/GenBank/DDBJ whole genome shotgun (WGS) entry which is preliminary data.</text>
</comment>
<evidence type="ECO:0000313" key="9">
    <source>
        <dbReference type="EMBL" id="PIW14387.1"/>
    </source>
</evidence>
<name>A0A2M7FYN9_9BACT</name>
<dbReference type="Proteomes" id="UP000231019">
    <property type="component" value="Unassembled WGS sequence"/>
</dbReference>
<protein>
    <recommendedName>
        <fullName evidence="11">AI-2E family transporter</fullName>
    </recommendedName>
</protein>
<evidence type="ECO:0000256" key="8">
    <source>
        <dbReference type="SAM" id="Phobius"/>
    </source>
</evidence>
<dbReference type="GO" id="GO:0055085">
    <property type="term" value="P:transmembrane transport"/>
    <property type="evidence" value="ECO:0007669"/>
    <property type="project" value="TreeGrafter"/>
</dbReference>
<feature type="transmembrane region" description="Helical" evidence="8">
    <location>
        <begin position="31"/>
        <end position="49"/>
    </location>
</feature>
<evidence type="ECO:0000256" key="1">
    <source>
        <dbReference type="ARBA" id="ARBA00004651"/>
    </source>
</evidence>
<evidence type="ECO:0000313" key="10">
    <source>
        <dbReference type="Proteomes" id="UP000231019"/>
    </source>
</evidence>
<dbReference type="GO" id="GO:0005886">
    <property type="term" value="C:plasma membrane"/>
    <property type="evidence" value="ECO:0007669"/>
    <property type="project" value="UniProtKB-SubCell"/>
</dbReference>
<keyword evidence="5 8" id="KW-0812">Transmembrane</keyword>
<gene>
    <name evidence="9" type="ORF">COW36_21715</name>
</gene>
<dbReference type="InterPro" id="IPR002549">
    <property type="entry name" value="AI-2E-like"/>
</dbReference>
<feature type="transmembrane region" description="Helical" evidence="8">
    <location>
        <begin position="61"/>
        <end position="87"/>
    </location>
</feature>
<feature type="transmembrane region" description="Helical" evidence="8">
    <location>
        <begin position="7"/>
        <end position="25"/>
    </location>
</feature>
<comment type="subcellular location">
    <subcellularLocation>
        <location evidence="1">Cell membrane</location>
        <topology evidence="1">Multi-pass membrane protein</topology>
    </subcellularLocation>
</comment>
<evidence type="ECO:0000256" key="7">
    <source>
        <dbReference type="ARBA" id="ARBA00023136"/>
    </source>
</evidence>
<evidence type="ECO:0000256" key="3">
    <source>
        <dbReference type="ARBA" id="ARBA00022448"/>
    </source>
</evidence>
<evidence type="ECO:0000256" key="4">
    <source>
        <dbReference type="ARBA" id="ARBA00022475"/>
    </source>
</evidence>
<feature type="transmembrane region" description="Helical" evidence="8">
    <location>
        <begin position="277"/>
        <end position="293"/>
    </location>
</feature>
<evidence type="ECO:0008006" key="11">
    <source>
        <dbReference type="Google" id="ProtNLM"/>
    </source>
</evidence>
<keyword evidence="4" id="KW-1003">Cell membrane</keyword>
<reference evidence="9 10" key="1">
    <citation type="submission" date="2017-09" db="EMBL/GenBank/DDBJ databases">
        <title>Depth-based differentiation of microbial function through sediment-hosted aquifers and enrichment of novel symbionts in the deep terrestrial subsurface.</title>
        <authorList>
            <person name="Probst A.J."/>
            <person name="Ladd B."/>
            <person name="Jarett J.K."/>
            <person name="Geller-Mcgrath D.E."/>
            <person name="Sieber C.M."/>
            <person name="Emerson J.B."/>
            <person name="Anantharaman K."/>
            <person name="Thomas B.C."/>
            <person name="Malmstrom R."/>
            <person name="Stieglmeier M."/>
            <person name="Klingl A."/>
            <person name="Woyke T."/>
            <person name="Ryan C.M."/>
            <person name="Banfield J.F."/>
        </authorList>
    </citation>
    <scope>NUCLEOTIDE SEQUENCE [LARGE SCALE GENOMIC DNA]</scope>
    <source>
        <strain evidence="9">CG17_big_fil_post_rev_8_21_14_2_50_48_46</strain>
    </source>
</reference>
<organism evidence="9 10">
    <name type="scientific">bacterium (Candidatus Blackallbacteria) CG17_big_fil_post_rev_8_21_14_2_50_48_46</name>
    <dbReference type="NCBI Taxonomy" id="2014261"/>
    <lineage>
        <taxon>Bacteria</taxon>
        <taxon>Candidatus Blackallbacteria</taxon>
    </lineage>
</organism>
<dbReference type="EMBL" id="PFFQ01000060">
    <property type="protein sequence ID" value="PIW14387.1"/>
    <property type="molecule type" value="Genomic_DNA"/>
</dbReference>
<feature type="transmembrane region" description="Helical" evidence="8">
    <location>
        <begin position="246"/>
        <end position="270"/>
    </location>
</feature>
<comment type="similarity">
    <text evidence="2">Belongs to the autoinducer-2 exporter (AI-2E) (TC 2.A.86) family.</text>
</comment>
<sequence length="380" mass="41971">MNPKLRGWLTLGFFLGLAGLIYLIRDILLPFIFSGLFVYLLAPFVDYLSRQKFLGKPVSRGLCVLLAYIYVFIGFGILAVIVLPPLYQEVVRIGRDLPNQFEHLRAVTLPTFLQQLEYLNTRFQLHLDVQTYANQGLETLLKASEGQFESLAMHMQTLVKLLFSALSTFLVIFIVTAFVLIDLPQIKRGLLENIPVRYRSGILDLVHAIDKDLSGTIRGQLVICMINGSLTTLGLVLLKVKFAMTIGLVAGVFSLIPVFGAVISTVPAVIIALTQSLWTALAVIGVIIIIHLIEANLLNPKILGHTVELHPAIIVFAIIVGEHFFGAVGLLFGVPVAAILRSILRYLYRKYFADELLDSPAPDPAVEQNLAENLLKGDLG</sequence>
<proteinExistence type="inferred from homology"/>
<dbReference type="Pfam" id="PF01594">
    <property type="entry name" value="AI-2E_transport"/>
    <property type="match status" value="1"/>
</dbReference>
<dbReference type="PANTHER" id="PTHR21716:SF53">
    <property type="entry name" value="PERMEASE PERM-RELATED"/>
    <property type="match status" value="1"/>
</dbReference>
<feature type="transmembrane region" description="Helical" evidence="8">
    <location>
        <begin position="221"/>
        <end position="240"/>
    </location>
</feature>
<keyword evidence="6 8" id="KW-1133">Transmembrane helix</keyword>
<evidence type="ECO:0000256" key="5">
    <source>
        <dbReference type="ARBA" id="ARBA00022692"/>
    </source>
</evidence>
<keyword evidence="3" id="KW-0813">Transport</keyword>
<keyword evidence="7 8" id="KW-0472">Membrane</keyword>
<feature type="transmembrane region" description="Helical" evidence="8">
    <location>
        <begin position="161"/>
        <end position="181"/>
    </location>
</feature>
<feature type="transmembrane region" description="Helical" evidence="8">
    <location>
        <begin position="313"/>
        <end position="340"/>
    </location>
</feature>
<dbReference type="AlphaFoldDB" id="A0A2M7FYN9"/>